<dbReference type="Pfam" id="PF00501">
    <property type="entry name" value="AMP-binding"/>
    <property type="match status" value="1"/>
</dbReference>
<evidence type="ECO:0000259" key="7">
    <source>
        <dbReference type="Pfam" id="PF16177"/>
    </source>
</evidence>
<feature type="domain" description="AMP-binding enzyme C-terminal" evidence="6">
    <location>
        <begin position="537"/>
        <end position="611"/>
    </location>
</feature>
<dbReference type="GO" id="GO:0030729">
    <property type="term" value="F:acetoacetate-CoA ligase activity"/>
    <property type="evidence" value="ECO:0007669"/>
    <property type="project" value="InterPro"/>
</dbReference>
<protein>
    <submittedName>
        <fullName evidence="8">Acetoacetyl-CoA synthetase</fullName>
    </submittedName>
</protein>
<dbReference type="EMBL" id="BMQS01000016">
    <property type="protein sequence ID" value="GGU00237.1"/>
    <property type="molecule type" value="Genomic_DNA"/>
</dbReference>
<dbReference type="InterPro" id="IPR020845">
    <property type="entry name" value="AMP-binding_CS"/>
</dbReference>
<evidence type="ECO:0000259" key="5">
    <source>
        <dbReference type="Pfam" id="PF00501"/>
    </source>
</evidence>
<evidence type="ECO:0000256" key="2">
    <source>
        <dbReference type="ARBA" id="ARBA00022598"/>
    </source>
</evidence>
<keyword evidence="2" id="KW-0436">Ligase</keyword>
<dbReference type="OrthoDB" id="371752at2157"/>
<dbReference type="Proteomes" id="UP000616143">
    <property type="component" value="Unassembled WGS sequence"/>
</dbReference>
<dbReference type="Gene3D" id="3.30.300.30">
    <property type="match status" value="1"/>
</dbReference>
<sequence length="654" mass="73396">MSEEKQTPLWVPGDKRKEESNLSRFMKWLREGGREFVDYDELWEWSVRDADEFWRKLWQFFDIRCSRRYDIVSSGEMPRTRWFIGAKLNFAENLLSSQSTQEEAVVALSESRKDRKLSWGELKDRVGGFQEFLESLDVKSGDVVTAVMPNIPETLVALLATASLGAVWSAVPPELGVDGMWKRLQELNPKVILAVNGYVYGGKTFSKGAELKKVVENVKSVRRVAVLNYVDDKSSTGDLRAIDMEDGLGRRGKPRFVQVAADHPLWVLFTSGTTGRPKGIVHGHGGIAIEAKKVSAIHMDVKPTDRVFFFSSTGWVAWNRLIATLSTGGSILMYDGNPLYPSPTFFWEIVDQRNVSYLGLSSPLVLDSMRRNFSPKDFFKFRELRSVGVTAAPLPAKGFSWLYTNVKEDVWVASMSGGTEVFTDLVGGVPTLPVYAGEIQRRCLGMSVEAFDEKGKPVRDEPGELVITIPFPSMPLHFLNDPSYERYMETYFSRFNGVWSHGDLIEIRRGGGCVIYGRSDSTIKRKGVRIGTGEIYEVVESLQEVADSLAVGTENKDGETIYILFVVTREGELTQETKEKIRAEIKARLSPRHVPDYIVQVKAIPRTTNGKKVEVPVKRALMGAPMESVVDLKTISDPKAFEEIVEVGKKVLES</sequence>
<evidence type="ECO:0000313" key="9">
    <source>
        <dbReference type="Proteomes" id="UP000616143"/>
    </source>
</evidence>
<dbReference type="Pfam" id="PF16177">
    <property type="entry name" value="ACAS_N"/>
    <property type="match status" value="1"/>
</dbReference>
<evidence type="ECO:0000256" key="3">
    <source>
        <dbReference type="ARBA" id="ARBA00022741"/>
    </source>
</evidence>
<evidence type="ECO:0000259" key="6">
    <source>
        <dbReference type="Pfam" id="PF13193"/>
    </source>
</evidence>
<dbReference type="SUPFAM" id="SSF56801">
    <property type="entry name" value="Acetyl-CoA synthetase-like"/>
    <property type="match status" value="1"/>
</dbReference>
<dbReference type="InterPro" id="IPR000873">
    <property type="entry name" value="AMP-dep_synth/lig_dom"/>
</dbReference>
<evidence type="ECO:0000256" key="1">
    <source>
        <dbReference type="ARBA" id="ARBA00006432"/>
    </source>
</evidence>
<name>A0A830H2Y8_9CREN</name>
<reference evidence="8" key="1">
    <citation type="journal article" date="2014" name="Int. J. Syst. Evol. Microbiol.">
        <title>Complete genome sequence of Corynebacterium casei LMG S-19264T (=DSM 44701T), isolated from a smear-ripened cheese.</title>
        <authorList>
            <consortium name="US DOE Joint Genome Institute (JGI-PGF)"/>
            <person name="Walter F."/>
            <person name="Albersmeier A."/>
            <person name="Kalinowski J."/>
            <person name="Ruckert C."/>
        </authorList>
    </citation>
    <scope>NUCLEOTIDE SEQUENCE</scope>
    <source>
        <strain evidence="8">JCM 31740</strain>
    </source>
</reference>
<dbReference type="GO" id="GO:0006629">
    <property type="term" value="P:lipid metabolic process"/>
    <property type="evidence" value="ECO:0007669"/>
    <property type="project" value="InterPro"/>
</dbReference>
<dbReference type="InterPro" id="IPR025110">
    <property type="entry name" value="AMP-bd_C"/>
</dbReference>
<dbReference type="NCBIfam" id="TIGR01217">
    <property type="entry name" value="ac_ac_CoA_syn"/>
    <property type="match status" value="1"/>
</dbReference>
<dbReference type="RefSeq" id="WP_188848576.1">
    <property type="nucleotide sequence ID" value="NZ_BMQS01000016.1"/>
</dbReference>
<dbReference type="PANTHER" id="PTHR42921">
    <property type="entry name" value="ACETOACETYL-COA SYNTHETASE"/>
    <property type="match status" value="1"/>
</dbReference>
<dbReference type="InterPro" id="IPR042099">
    <property type="entry name" value="ANL_N_sf"/>
</dbReference>
<dbReference type="InterPro" id="IPR005914">
    <property type="entry name" value="Acac_CoA_synth"/>
</dbReference>
<feature type="domain" description="AMP-dependent synthetase/ligase" evidence="5">
    <location>
        <begin position="102"/>
        <end position="468"/>
    </location>
</feature>
<dbReference type="InterPro" id="IPR045851">
    <property type="entry name" value="AMP-bd_C_sf"/>
</dbReference>
<proteinExistence type="inferred from homology"/>
<organism evidence="8 9">
    <name type="scientific">Sulfodiicoccus acidiphilus</name>
    <dbReference type="NCBI Taxonomy" id="1670455"/>
    <lineage>
        <taxon>Archaea</taxon>
        <taxon>Thermoproteota</taxon>
        <taxon>Thermoprotei</taxon>
        <taxon>Sulfolobales</taxon>
        <taxon>Sulfolobaceae</taxon>
        <taxon>Sulfodiicoccus</taxon>
    </lineage>
</organism>
<comment type="similarity">
    <text evidence="1">Belongs to the ATP-dependent AMP-binding enzyme family.</text>
</comment>
<dbReference type="InterPro" id="IPR032387">
    <property type="entry name" value="ACAS_N"/>
</dbReference>
<evidence type="ECO:0000313" key="8">
    <source>
        <dbReference type="EMBL" id="GGU00237.1"/>
    </source>
</evidence>
<dbReference type="NCBIfam" id="NF002937">
    <property type="entry name" value="PRK03584.1"/>
    <property type="match status" value="1"/>
</dbReference>
<dbReference type="PROSITE" id="PS00455">
    <property type="entry name" value="AMP_BINDING"/>
    <property type="match status" value="1"/>
</dbReference>
<dbReference type="PANTHER" id="PTHR42921:SF1">
    <property type="entry name" value="ACETOACETYL-COA SYNTHETASE"/>
    <property type="match status" value="1"/>
</dbReference>
<dbReference type="AlphaFoldDB" id="A0A830H2Y8"/>
<accession>A0A830H2Y8</accession>
<reference evidence="8" key="2">
    <citation type="submission" date="2020-09" db="EMBL/GenBank/DDBJ databases">
        <authorList>
            <person name="Sun Q."/>
            <person name="Ohkuma M."/>
        </authorList>
    </citation>
    <scope>NUCLEOTIDE SEQUENCE</scope>
    <source>
        <strain evidence="8">JCM 31740</strain>
    </source>
</reference>
<gene>
    <name evidence="8" type="ORF">GCM10007116_16940</name>
</gene>
<feature type="domain" description="Acetyl-coenzyme A synthetase N-terminal" evidence="7">
    <location>
        <begin position="39"/>
        <end position="93"/>
    </location>
</feature>
<dbReference type="Gene3D" id="3.40.50.12780">
    <property type="entry name" value="N-terminal domain of ligase-like"/>
    <property type="match status" value="1"/>
</dbReference>
<keyword evidence="4" id="KW-0067">ATP-binding</keyword>
<evidence type="ECO:0000256" key="4">
    <source>
        <dbReference type="ARBA" id="ARBA00022840"/>
    </source>
</evidence>
<dbReference type="Pfam" id="PF13193">
    <property type="entry name" value="AMP-binding_C"/>
    <property type="match status" value="1"/>
</dbReference>
<dbReference type="GO" id="GO:0005524">
    <property type="term" value="F:ATP binding"/>
    <property type="evidence" value="ECO:0007669"/>
    <property type="project" value="UniProtKB-KW"/>
</dbReference>
<comment type="caution">
    <text evidence="8">The sequence shown here is derived from an EMBL/GenBank/DDBJ whole genome shotgun (WGS) entry which is preliminary data.</text>
</comment>
<keyword evidence="3" id="KW-0547">Nucleotide-binding</keyword>